<evidence type="ECO:0000256" key="1">
    <source>
        <dbReference type="SAM" id="MobiDB-lite"/>
    </source>
</evidence>
<organism evidence="2 3">
    <name type="scientific">Gryllotalpicola protaetiae</name>
    <dbReference type="NCBI Taxonomy" id="2419771"/>
    <lineage>
        <taxon>Bacteria</taxon>
        <taxon>Bacillati</taxon>
        <taxon>Actinomycetota</taxon>
        <taxon>Actinomycetes</taxon>
        <taxon>Micrococcales</taxon>
        <taxon>Microbacteriaceae</taxon>
        <taxon>Gryllotalpicola</taxon>
    </lineage>
</organism>
<name>A0A387BQR4_9MICO</name>
<reference evidence="2 3" key="1">
    <citation type="submission" date="2018-09" db="EMBL/GenBank/DDBJ databases">
        <title>Genome sequencing of strain 2DFW10M-5.</title>
        <authorList>
            <person name="Heo J."/>
            <person name="Kim S.-J."/>
            <person name="Kwon S.-W."/>
        </authorList>
    </citation>
    <scope>NUCLEOTIDE SEQUENCE [LARGE SCALE GENOMIC DNA]</scope>
    <source>
        <strain evidence="2 3">2DFW10M-5</strain>
    </source>
</reference>
<keyword evidence="3" id="KW-1185">Reference proteome</keyword>
<protein>
    <submittedName>
        <fullName evidence="2">Uncharacterized protein</fullName>
    </submittedName>
</protein>
<dbReference type="RefSeq" id="WP_120788961.1">
    <property type="nucleotide sequence ID" value="NZ_CP032624.1"/>
</dbReference>
<feature type="compositionally biased region" description="Basic and acidic residues" evidence="1">
    <location>
        <begin position="115"/>
        <end position="145"/>
    </location>
</feature>
<evidence type="ECO:0000313" key="3">
    <source>
        <dbReference type="Proteomes" id="UP000275069"/>
    </source>
</evidence>
<proteinExistence type="predicted"/>
<accession>A0A387BQR4</accession>
<dbReference type="KEGG" id="gry:D7I44_07690"/>
<feature type="region of interest" description="Disordered" evidence="1">
    <location>
        <begin position="107"/>
        <end position="145"/>
    </location>
</feature>
<sequence length="145" mass="16137">MTISLEEARQLIGGDKLVALREIAEILEIGVPSVRQKAYRGQLPIPLLPRTSSGAPYVARAADVLAYVEGHGRADDTEPPEDPYAEPTKSDLELLSESLGRDAATLRRLASDAPEPDRGALRRQADRIDRKRRTIADRRPYARRR</sequence>
<evidence type="ECO:0000313" key="2">
    <source>
        <dbReference type="EMBL" id="AYG03429.1"/>
    </source>
</evidence>
<dbReference type="EMBL" id="CP032624">
    <property type="protein sequence ID" value="AYG03429.1"/>
    <property type="molecule type" value="Genomic_DNA"/>
</dbReference>
<gene>
    <name evidence="2" type="ORF">D7I44_07690</name>
</gene>
<dbReference type="Proteomes" id="UP000275069">
    <property type="component" value="Chromosome"/>
</dbReference>
<dbReference type="AlphaFoldDB" id="A0A387BQR4"/>